<dbReference type="Proteomes" id="UP000019132">
    <property type="component" value="Unassembled WGS sequence"/>
</dbReference>
<feature type="region of interest" description="Disordered" evidence="1">
    <location>
        <begin position="413"/>
        <end position="437"/>
    </location>
</feature>
<organism evidence="2 3">
    <name type="scientific">Globisporangium ultimum (strain ATCC 200006 / CBS 805.95 / DAOM BR144)</name>
    <name type="common">Pythium ultimum</name>
    <dbReference type="NCBI Taxonomy" id="431595"/>
    <lineage>
        <taxon>Eukaryota</taxon>
        <taxon>Sar</taxon>
        <taxon>Stramenopiles</taxon>
        <taxon>Oomycota</taxon>
        <taxon>Peronosporomycetes</taxon>
        <taxon>Pythiales</taxon>
        <taxon>Pythiaceae</taxon>
        <taxon>Globisporangium</taxon>
    </lineage>
</organism>
<reference evidence="3" key="1">
    <citation type="journal article" date="2010" name="Genome Biol.">
        <title>Genome sequence of the necrotrophic plant pathogen Pythium ultimum reveals original pathogenicity mechanisms and effector repertoire.</title>
        <authorList>
            <person name="Levesque C.A."/>
            <person name="Brouwer H."/>
            <person name="Cano L."/>
            <person name="Hamilton J.P."/>
            <person name="Holt C."/>
            <person name="Huitema E."/>
            <person name="Raffaele S."/>
            <person name="Robideau G.P."/>
            <person name="Thines M."/>
            <person name="Win J."/>
            <person name="Zerillo M.M."/>
            <person name="Beakes G.W."/>
            <person name="Boore J.L."/>
            <person name="Busam D."/>
            <person name="Dumas B."/>
            <person name="Ferriera S."/>
            <person name="Fuerstenberg S.I."/>
            <person name="Gachon C.M."/>
            <person name="Gaulin E."/>
            <person name="Govers F."/>
            <person name="Grenville-Briggs L."/>
            <person name="Horner N."/>
            <person name="Hostetler J."/>
            <person name="Jiang R.H."/>
            <person name="Johnson J."/>
            <person name="Krajaejun T."/>
            <person name="Lin H."/>
            <person name="Meijer H.J."/>
            <person name="Moore B."/>
            <person name="Morris P."/>
            <person name="Phuntmart V."/>
            <person name="Puiu D."/>
            <person name="Shetty J."/>
            <person name="Stajich J.E."/>
            <person name="Tripathy S."/>
            <person name="Wawra S."/>
            <person name="van West P."/>
            <person name="Whitty B.R."/>
            <person name="Coutinho P.M."/>
            <person name="Henrissat B."/>
            <person name="Martin F."/>
            <person name="Thomas P.D."/>
            <person name="Tyler B.M."/>
            <person name="De Vries R.P."/>
            <person name="Kamoun S."/>
            <person name="Yandell M."/>
            <person name="Tisserat N."/>
            <person name="Buell C.R."/>
        </authorList>
    </citation>
    <scope>NUCLEOTIDE SEQUENCE</scope>
    <source>
        <strain evidence="3">DAOM:BR144</strain>
    </source>
</reference>
<sequence>MRGTVTAIIKQAENGLSQAPISVDSWLTNITVLPSAIQHVIDSNRPTLEKKQKAPVKLTLQQVLLCVQKALFATGEELEREKQRVLGLPTEDADQAGRVFETEALQYTGGNVPTNSNPEGENDMDEIPHACYLEGNDPAATPIDRNAPSSITNKPTAATAQALARKVLMTMKPNSPGKNSKWAELRTKVFVQNRNQVTEVSVETELDVSIMSSARKNTPSSLLTAPPSSSKKTSFAPLVAGKSVNDKKPITLEPDAAALSNIFSLGTPRQLSSDELARRNDILTLLEREDIKNERRMANASIAAMIMPMSTVLTDSDKSYQAYVAANSSLIMPLQAASAFLSSSGAVTLSPKRPEKQSDKPNIQNHRELSMRTKFDIEREPPVFVVSEGNAHVREELNALELAICSPVKRFKGRGAKELQPSKARPPAGDTDRQRTS</sequence>
<feature type="compositionally biased region" description="Low complexity" evidence="1">
    <location>
        <begin position="218"/>
        <end position="230"/>
    </location>
</feature>
<evidence type="ECO:0000313" key="3">
    <source>
        <dbReference type="Proteomes" id="UP000019132"/>
    </source>
</evidence>
<dbReference type="EMBL" id="GL376564">
    <property type="status" value="NOT_ANNOTATED_CDS"/>
    <property type="molecule type" value="Genomic_DNA"/>
</dbReference>
<reference evidence="3" key="2">
    <citation type="submission" date="2010-04" db="EMBL/GenBank/DDBJ databases">
        <authorList>
            <person name="Buell R."/>
            <person name="Hamilton J."/>
            <person name="Hostetler J."/>
        </authorList>
    </citation>
    <scope>NUCLEOTIDE SEQUENCE [LARGE SCALE GENOMIC DNA]</scope>
    <source>
        <strain evidence="3">DAOM:BR144</strain>
    </source>
</reference>
<evidence type="ECO:0000256" key="1">
    <source>
        <dbReference type="SAM" id="MobiDB-lite"/>
    </source>
</evidence>
<name>K3WJD7_GLOUD</name>
<proteinExistence type="predicted"/>
<evidence type="ECO:0000313" key="2">
    <source>
        <dbReference type="EnsemblProtists" id="PYU1_T005079"/>
    </source>
</evidence>
<feature type="region of interest" description="Disordered" evidence="1">
    <location>
        <begin position="348"/>
        <end position="367"/>
    </location>
</feature>
<accession>K3WJD7</accession>
<dbReference type="eggNOG" id="ENOG502SGM1">
    <property type="taxonomic scope" value="Eukaryota"/>
</dbReference>
<feature type="compositionally biased region" description="Basic and acidic residues" evidence="1">
    <location>
        <begin position="352"/>
        <end position="367"/>
    </location>
</feature>
<dbReference type="InParanoid" id="K3WJD7"/>
<dbReference type="VEuPathDB" id="FungiDB:PYU1_G005068"/>
<dbReference type="STRING" id="431595.K3WJD7"/>
<keyword evidence="3" id="KW-1185">Reference proteome</keyword>
<dbReference type="HOGENOM" id="CLU_757529_0_0_1"/>
<dbReference type="EnsemblProtists" id="PYU1_T005079">
    <property type="protein sequence ID" value="PYU1_T005079"/>
    <property type="gene ID" value="PYU1_G005068"/>
</dbReference>
<reference evidence="2" key="3">
    <citation type="submission" date="2015-02" db="UniProtKB">
        <authorList>
            <consortium name="EnsemblProtists"/>
        </authorList>
    </citation>
    <scope>IDENTIFICATION</scope>
    <source>
        <strain evidence="2">DAOM BR144</strain>
    </source>
</reference>
<dbReference type="OMA" id="HACYLEG"/>
<dbReference type="AlphaFoldDB" id="K3WJD7"/>
<protein>
    <submittedName>
        <fullName evidence="2">Uncharacterized protein</fullName>
    </submittedName>
</protein>
<feature type="region of interest" description="Disordered" evidence="1">
    <location>
        <begin position="214"/>
        <end position="234"/>
    </location>
</feature>